<dbReference type="EMBL" id="JBHSHC010000119">
    <property type="protein sequence ID" value="MFC4769137.1"/>
    <property type="molecule type" value="Genomic_DNA"/>
</dbReference>
<dbReference type="RefSeq" id="WP_380027319.1">
    <property type="nucleotide sequence ID" value="NZ_JBHSHC010000119.1"/>
</dbReference>
<feature type="domain" description="Creatinase N-terminal" evidence="4">
    <location>
        <begin position="4"/>
        <end position="129"/>
    </location>
</feature>
<dbReference type="Gene3D" id="3.90.230.10">
    <property type="entry name" value="Creatinase/methionine aminopeptidase superfamily"/>
    <property type="match status" value="1"/>
</dbReference>
<dbReference type="Proteomes" id="UP001596002">
    <property type="component" value="Unassembled WGS sequence"/>
</dbReference>
<dbReference type="InterPro" id="IPR000587">
    <property type="entry name" value="Creatinase_N"/>
</dbReference>
<evidence type="ECO:0000256" key="1">
    <source>
        <dbReference type="ARBA" id="ARBA00022723"/>
    </source>
</evidence>
<gene>
    <name evidence="5" type="ORF">ACFO8Q_17540</name>
</gene>
<dbReference type="CDD" id="cd01092">
    <property type="entry name" value="APP-like"/>
    <property type="match status" value="1"/>
</dbReference>
<name>A0ABV9Q946_9BACL</name>
<keyword evidence="1" id="KW-0479">Metal-binding</keyword>
<keyword evidence="2" id="KW-0378">Hydrolase</keyword>
<organism evidence="5 6">
    <name type="scientific">Effusibacillus consociatus</name>
    <dbReference type="NCBI Taxonomy" id="1117041"/>
    <lineage>
        <taxon>Bacteria</taxon>
        <taxon>Bacillati</taxon>
        <taxon>Bacillota</taxon>
        <taxon>Bacilli</taxon>
        <taxon>Bacillales</taxon>
        <taxon>Alicyclobacillaceae</taxon>
        <taxon>Effusibacillus</taxon>
    </lineage>
</organism>
<dbReference type="PANTHER" id="PTHR46112">
    <property type="entry name" value="AMINOPEPTIDASE"/>
    <property type="match status" value="1"/>
</dbReference>
<evidence type="ECO:0000313" key="5">
    <source>
        <dbReference type="EMBL" id="MFC4769137.1"/>
    </source>
</evidence>
<dbReference type="Gene3D" id="3.40.350.10">
    <property type="entry name" value="Creatinase/prolidase N-terminal domain"/>
    <property type="match status" value="1"/>
</dbReference>
<dbReference type="InterPro" id="IPR000994">
    <property type="entry name" value="Pept_M24"/>
</dbReference>
<accession>A0ABV9Q946</accession>
<protein>
    <submittedName>
        <fullName evidence="5">M24 family metallopeptidase</fullName>
    </submittedName>
</protein>
<dbReference type="Pfam" id="PF01321">
    <property type="entry name" value="Creatinase_N"/>
    <property type="match status" value="1"/>
</dbReference>
<dbReference type="InterPro" id="IPR001131">
    <property type="entry name" value="Peptidase_M24B_aminopep-P_CS"/>
</dbReference>
<evidence type="ECO:0000259" key="3">
    <source>
        <dbReference type="Pfam" id="PF00557"/>
    </source>
</evidence>
<comment type="caution">
    <text evidence="5">The sequence shown here is derived from an EMBL/GenBank/DDBJ whole genome shotgun (WGS) entry which is preliminary data.</text>
</comment>
<sequence length="355" mass="39101">MQERLVKLRKQLAQQPCDGMLIVKPENRRYISGFTGSAGYLLITGKDAILITDFRYTEQAQEQAPHFEVVKHGSSAHETILAHLNRLGIKRLGFEKDYLTYAIYSTFQEKFAPIELVPLEGIVEKLRAVKDEHEIAIIRKAAEIADAAFSHITGFLKPGITELDVAVELEFFMRKLGAKSSSFDIIVASGARSSLPHGVATDKVLEKGDFVKLDFGALYQGYCSDITRTVVLGEPSDKQREIYNIVAEAQLYALEHLKAGMTGKEADALAREIIKNKGYGDHFGHGLGHGIGLYIHEEPRLSSLSNDVLEPGMVVTVEPGIYVAGFGGVRIEDDVVITESGIEILTSSIKDLLIL</sequence>
<dbReference type="InterPro" id="IPR036005">
    <property type="entry name" value="Creatinase/aminopeptidase-like"/>
</dbReference>
<keyword evidence="6" id="KW-1185">Reference proteome</keyword>
<evidence type="ECO:0000259" key="4">
    <source>
        <dbReference type="Pfam" id="PF01321"/>
    </source>
</evidence>
<dbReference type="SUPFAM" id="SSF55920">
    <property type="entry name" value="Creatinase/aminopeptidase"/>
    <property type="match status" value="1"/>
</dbReference>
<dbReference type="Pfam" id="PF00557">
    <property type="entry name" value="Peptidase_M24"/>
    <property type="match status" value="1"/>
</dbReference>
<dbReference type="InterPro" id="IPR029149">
    <property type="entry name" value="Creatin/AminoP/Spt16_N"/>
</dbReference>
<reference evidence="6" key="1">
    <citation type="journal article" date="2019" name="Int. J. Syst. Evol. Microbiol.">
        <title>The Global Catalogue of Microorganisms (GCM) 10K type strain sequencing project: providing services to taxonomists for standard genome sequencing and annotation.</title>
        <authorList>
            <consortium name="The Broad Institute Genomics Platform"/>
            <consortium name="The Broad Institute Genome Sequencing Center for Infectious Disease"/>
            <person name="Wu L."/>
            <person name="Ma J."/>
        </authorList>
    </citation>
    <scope>NUCLEOTIDE SEQUENCE [LARGE SCALE GENOMIC DNA]</scope>
    <source>
        <strain evidence="6">WYCCWR 12678</strain>
    </source>
</reference>
<evidence type="ECO:0000313" key="6">
    <source>
        <dbReference type="Proteomes" id="UP001596002"/>
    </source>
</evidence>
<evidence type="ECO:0000256" key="2">
    <source>
        <dbReference type="ARBA" id="ARBA00022801"/>
    </source>
</evidence>
<dbReference type="PRINTS" id="PR00599">
    <property type="entry name" value="MAPEPTIDASE"/>
</dbReference>
<dbReference type="PANTHER" id="PTHR46112:SF3">
    <property type="entry name" value="AMINOPEPTIDASE YPDF"/>
    <property type="match status" value="1"/>
</dbReference>
<feature type="domain" description="Peptidase M24" evidence="3">
    <location>
        <begin position="137"/>
        <end position="339"/>
    </location>
</feature>
<dbReference type="PROSITE" id="PS00491">
    <property type="entry name" value="PROLINE_PEPTIDASE"/>
    <property type="match status" value="1"/>
</dbReference>
<dbReference type="InterPro" id="IPR001714">
    <property type="entry name" value="Pept_M24_MAP"/>
</dbReference>
<proteinExistence type="predicted"/>
<dbReference type="InterPro" id="IPR050659">
    <property type="entry name" value="Peptidase_M24B"/>
</dbReference>